<organism evidence="2 3">
    <name type="scientific">Streptomyces cavourensis</name>
    <dbReference type="NCBI Taxonomy" id="67258"/>
    <lineage>
        <taxon>Bacteria</taxon>
        <taxon>Bacillati</taxon>
        <taxon>Actinomycetota</taxon>
        <taxon>Actinomycetes</taxon>
        <taxon>Kitasatosporales</taxon>
        <taxon>Streptomycetaceae</taxon>
        <taxon>Streptomyces</taxon>
    </lineage>
</organism>
<dbReference type="AlphaFoldDB" id="A0AAD0Q4A6"/>
<keyword evidence="1" id="KW-1133">Transmembrane helix</keyword>
<gene>
    <name evidence="2" type="ORF">DTW94_12345</name>
</gene>
<protein>
    <submittedName>
        <fullName evidence="2">Uncharacterized protein</fullName>
    </submittedName>
</protein>
<evidence type="ECO:0000313" key="3">
    <source>
        <dbReference type="Proteomes" id="UP000253779"/>
    </source>
</evidence>
<keyword evidence="1" id="KW-0472">Membrane</keyword>
<feature type="transmembrane region" description="Helical" evidence="1">
    <location>
        <begin position="45"/>
        <end position="65"/>
    </location>
</feature>
<proteinExistence type="predicted"/>
<dbReference type="Proteomes" id="UP000253779">
    <property type="component" value="Chromosome"/>
</dbReference>
<feature type="transmembrane region" description="Helical" evidence="1">
    <location>
        <begin position="71"/>
        <end position="93"/>
    </location>
</feature>
<keyword evidence="1" id="KW-0812">Transmembrane</keyword>
<evidence type="ECO:0000313" key="2">
    <source>
        <dbReference type="EMBL" id="AXI71984.1"/>
    </source>
</evidence>
<name>A0AAD0Q4A6_9ACTN</name>
<sequence>MTQRPEEKREHGGQRPGLPERLACSLLPYRQDGERVPWSYMDHRLGLFILVLWPFLLGFAAIAAARADWWVVVPAAVLGIGSMATSALLAIGVRRLRALRRESSS</sequence>
<dbReference type="EMBL" id="CP030930">
    <property type="protein sequence ID" value="AXI71984.1"/>
    <property type="molecule type" value="Genomic_DNA"/>
</dbReference>
<reference evidence="2 3" key="1">
    <citation type="submission" date="2018-07" db="EMBL/GenBank/DDBJ databases">
        <title>Complete genome sequence of soil actinomycete Streptomyces cavourensis tj430.</title>
        <authorList>
            <person name="Wang P."/>
            <person name="Huang Y."/>
        </authorList>
    </citation>
    <scope>NUCLEOTIDE SEQUENCE [LARGE SCALE GENOMIC DNA]</scope>
    <source>
        <strain evidence="2 3">TJ430</strain>
    </source>
</reference>
<accession>A0AAD0Q4A6</accession>
<evidence type="ECO:0000256" key="1">
    <source>
        <dbReference type="SAM" id="Phobius"/>
    </source>
</evidence>